<evidence type="ECO:0000313" key="1">
    <source>
        <dbReference type="EMBL" id="CAK0910878.1"/>
    </source>
</evidence>
<keyword evidence="2" id="KW-1185">Reference proteome</keyword>
<gene>
    <name evidence="1" type="ORF">PCOR1329_LOCUS84924</name>
</gene>
<organism evidence="1 2">
    <name type="scientific">Prorocentrum cordatum</name>
    <dbReference type="NCBI Taxonomy" id="2364126"/>
    <lineage>
        <taxon>Eukaryota</taxon>
        <taxon>Sar</taxon>
        <taxon>Alveolata</taxon>
        <taxon>Dinophyceae</taxon>
        <taxon>Prorocentrales</taxon>
        <taxon>Prorocentraceae</taxon>
        <taxon>Prorocentrum</taxon>
    </lineage>
</organism>
<protein>
    <recommendedName>
        <fullName evidence="3">Ubiquitin-like domain-containing protein</fullName>
    </recommendedName>
</protein>
<evidence type="ECO:0000313" key="2">
    <source>
        <dbReference type="Proteomes" id="UP001189429"/>
    </source>
</evidence>
<evidence type="ECO:0008006" key="3">
    <source>
        <dbReference type="Google" id="ProtNLM"/>
    </source>
</evidence>
<accession>A0ABN9YF89</accession>
<sequence length="55" mass="5473">MAAAAAVRVALLSGRSAELRVAPEESVASLRGRAEAALGVPLQAAAGAWTTALQD</sequence>
<name>A0ABN9YF89_9DINO</name>
<dbReference type="Proteomes" id="UP001189429">
    <property type="component" value="Unassembled WGS sequence"/>
</dbReference>
<comment type="caution">
    <text evidence="1">The sequence shown here is derived from an EMBL/GenBank/DDBJ whole genome shotgun (WGS) entry which is preliminary data.</text>
</comment>
<reference evidence="1" key="1">
    <citation type="submission" date="2023-10" db="EMBL/GenBank/DDBJ databases">
        <authorList>
            <person name="Chen Y."/>
            <person name="Shah S."/>
            <person name="Dougan E. K."/>
            <person name="Thang M."/>
            <person name="Chan C."/>
        </authorList>
    </citation>
    <scope>NUCLEOTIDE SEQUENCE [LARGE SCALE GENOMIC DNA]</scope>
</reference>
<proteinExistence type="predicted"/>
<dbReference type="EMBL" id="CAUYUJ010022481">
    <property type="protein sequence ID" value="CAK0910878.1"/>
    <property type="molecule type" value="Genomic_DNA"/>
</dbReference>